<gene>
    <name evidence="2" type="ORF">IAA28_06280</name>
</gene>
<protein>
    <submittedName>
        <fullName evidence="2">Helix-turn-helix domain-containing protein</fullName>
    </submittedName>
</protein>
<reference evidence="2" key="2">
    <citation type="submission" date="2021-04" db="EMBL/GenBank/DDBJ databases">
        <authorList>
            <person name="Gilroy R."/>
        </authorList>
    </citation>
    <scope>NUCLEOTIDE SEQUENCE</scope>
    <source>
        <strain evidence="2">ChiGjej4B4-12881</strain>
    </source>
</reference>
<dbReference type="GO" id="GO:0003677">
    <property type="term" value="F:DNA binding"/>
    <property type="evidence" value="ECO:0007669"/>
    <property type="project" value="InterPro"/>
</dbReference>
<organism evidence="2 3">
    <name type="scientific">Candidatus Lachnoclostridium stercoripullorum</name>
    <dbReference type="NCBI Taxonomy" id="2838635"/>
    <lineage>
        <taxon>Bacteria</taxon>
        <taxon>Bacillati</taxon>
        <taxon>Bacillota</taxon>
        <taxon>Clostridia</taxon>
        <taxon>Lachnospirales</taxon>
        <taxon>Lachnospiraceae</taxon>
    </lineage>
</organism>
<accession>A0A9D1W4D9</accession>
<dbReference type="SUPFAM" id="SSF47413">
    <property type="entry name" value="lambda repressor-like DNA-binding domains"/>
    <property type="match status" value="1"/>
</dbReference>
<evidence type="ECO:0000313" key="2">
    <source>
        <dbReference type="EMBL" id="HIX52394.1"/>
    </source>
</evidence>
<dbReference type="Pfam" id="PF13443">
    <property type="entry name" value="HTH_26"/>
    <property type="match status" value="1"/>
</dbReference>
<proteinExistence type="predicted"/>
<comment type="caution">
    <text evidence="2">The sequence shown here is derived from an EMBL/GenBank/DDBJ whole genome shotgun (WGS) entry which is preliminary data.</text>
</comment>
<dbReference type="EMBL" id="DXEU01000109">
    <property type="protein sequence ID" value="HIX52394.1"/>
    <property type="molecule type" value="Genomic_DNA"/>
</dbReference>
<feature type="domain" description="HTH cro/C1-type" evidence="1">
    <location>
        <begin position="10"/>
        <end position="64"/>
    </location>
</feature>
<dbReference type="Gene3D" id="1.10.260.40">
    <property type="entry name" value="lambda repressor-like DNA-binding domains"/>
    <property type="match status" value="1"/>
</dbReference>
<evidence type="ECO:0000313" key="3">
    <source>
        <dbReference type="Proteomes" id="UP000886780"/>
    </source>
</evidence>
<dbReference type="AlphaFoldDB" id="A0A9D1W4D9"/>
<dbReference type="InterPro" id="IPR001387">
    <property type="entry name" value="Cro/C1-type_HTH"/>
</dbReference>
<dbReference type="PROSITE" id="PS50943">
    <property type="entry name" value="HTH_CROC1"/>
    <property type="match status" value="1"/>
</dbReference>
<dbReference type="Proteomes" id="UP000886780">
    <property type="component" value="Unassembled WGS sequence"/>
</dbReference>
<dbReference type="SMART" id="SM00530">
    <property type="entry name" value="HTH_XRE"/>
    <property type="match status" value="1"/>
</dbReference>
<name>A0A9D1W4D9_9FIRM</name>
<sequence>MNDINPLERIRGLCAERNWTYYQLSKASGIPYSTLNTMLHKDNMPSLPTLHKLCRGFGISIAEFFEPGRNLQGLTDEQSQCLSLFTSLSPSDQQLALAFMKGLAKKLN</sequence>
<dbReference type="InterPro" id="IPR010982">
    <property type="entry name" value="Lambda_DNA-bd_dom_sf"/>
</dbReference>
<evidence type="ECO:0000259" key="1">
    <source>
        <dbReference type="PROSITE" id="PS50943"/>
    </source>
</evidence>
<reference evidence="2" key="1">
    <citation type="journal article" date="2021" name="PeerJ">
        <title>Extensive microbial diversity within the chicken gut microbiome revealed by metagenomics and culture.</title>
        <authorList>
            <person name="Gilroy R."/>
            <person name="Ravi A."/>
            <person name="Getino M."/>
            <person name="Pursley I."/>
            <person name="Horton D.L."/>
            <person name="Alikhan N.F."/>
            <person name="Baker D."/>
            <person name="Gharbi K."/>
            <person name="Hall N."/>
            <person name="Watson M."/>
            <person name="Adriaenssens E.M."/>
            <person name="Foster-Nyarko E."/>
            <person name="Jarju S."/>
            <person name="Secka A."/>
            <person name="Antonio M."/>
            <person name="Oren A."/>
            <person name="Chaudhuri R.R."/>
            <person name="La Ragione R."/>
            <person name="Hildebrand F."/>
            <person name="Pallen M.J."/>
        </authorList>
    </citation>
    <scope>NUCLEOTIDE SEQUENCE</scope>
    <source>
        <strain evidence="2">ChiGjej4B4-12881</strain>
    </source>
</reference>
<dbReference type="CDD" id="cd00093">
    <property type="entry name" value="HTH_XRE"/>
    <property type="match status" value="1"/>
</dbReference>